<name>A0A0N0DGQ4_FUSLA</name>
<dbReference type="OrthoDB" id="5049068at2759"/>
<evidence type="ECO:0000313" key="1">
    <source>
        <dbReference type="EMBL" id="KPA44364.1"/>
    </source>
</evidence>
<accession>A0A0N0DGQ4</accession>
<evidence type="ECO:0000313" key="2">
    <source>
        <dbReference type="Proteomes" id="UP000037904"/>
    </source>
</evidence>
<dbReference type="EMBL" id="JXCE01000027">
    <property type="protein sequence ID" value="KPA44364.1"/>
    <property type="molecule type" value="Genomic_DNA"/>
</dbReference>
<gene>
    <name evidence="1" type="ORF">FLAG1_02712</name>
</gene>
<sequence length="177" mass="19855">MCQKVETVCCHCGEILFIYFIACNAWRVVAKQASDQNAPLPLASECEHLKEKEIQPSLSGCPNNDSCPSWFANLFRGYGDVANEGPETKQFRNQVAQEKYNEWKENFARKYFVKKPILPRQEPEGFWYMISEDYLSDVESVESAGPASTVSSFDGGDAAFAALAAAMQFEDQQNTLV</sequence>
<comment type="caution">
    <text evidence="1">The sequence shown here is derived from an EMBL/GenBank/DDBJ whole genome shotgun (WGS) entry which is preliminary data.</text>
</comment>
<proteinExistence type="predicted"/>
<dbReference type="AlphaFoldDB" id="A0A0N0DGQ4"/>
<dbReference type="Proteomes" id="UP000037904">
    <property type="component" value="Unassembled WGS sequence"/>
</dbReference>
<keyword evidence="2" id="KW-1185">Reference proteome</keyword>
<organism evidence="1 2">
    <name type="scientific">Fusarium langsethiae</name>
    <dbReference type="NCBI Taxonomy" id="179993"/>
    <lineage>
        <taxon>Eukaryota</taxon>
        <taxon>Fungi</taxon>
        <taxon>Dikarya</taxon>
        <taxon>Ascomycota</taxon>
        <taxon>Pezizomycotina</taxon>
        <taxon>Sordariomycetes</taxon>
        <taxon>Hypocreomycetidae</taxon>
        <taxon>Hypocreales</taxon>
        <taxon>Nectriaceae</taxon>
        <taxon>Fusarium</taxon>
    </lineage>
</organism>
<protein>
    <submittedName>
        <fullName evidence="1">Uncharacterized protein</fullName>
    </submittedName>
</protein>
<reference evidence="1 2" key="1">
    <citation type="submission" date="2015-04" db="EMBL/GenBank/DDBJ databases">
        <title>The draft genome sequence of Fusarium langsethiae, a T-2/HT-2 mycotoxin producer.</title>
        <authorList>
            <person name="Lysoe E."/>
            <person name="Divon H.H."/>
            <person name="Terzi V."/>
            <person name="Orru L."/>
            <person name="Lamontanara A."/>
            <person name="Kolseth A.-K."/>
            <person name="Frandsen R.J."/>
            <person name="Nielsen K."/>
            <person name="Thrane U."/>
        </authorList>
    </citation>
    <scope>NUCLEOTIDE SEQUENCE [LARGE SCALE GENOMIC DNA]</scope>
    <source>
        <strain evidence="1 2">Fl201059</strain>
    </source>
</reference>